<sequence length="118" mass="13949">MTWTINIRLLISTDGTDDLPMEDKLEIIYIYLPVRSMSMKDIDNPAMIPRNKSYYNRIGTEIDFGQLYRWESYTLQPPPPPSLLARLLYQLCTSDEYRLAQNSYSDEYSQNFEKRIPP</sequence>
<organism evidence="1 2">
    <name type="scientific">Caerostris extrusa</name>
    <name type="common">Bark spider</name>
    <name type="synonym">Caerostris bankana</name>
    <dbReference type="NCBI Taxonomy" id="172846"/>
    <lineage>
        <taxon>Eukaryota</taxon>
        <taxon>Metazoa</taxon>
        <taxon>Ecdysozoa</taxon>
        <taxon>Arthropoda</taxon>
        <taxon>Chelicerata</taxon>
        <taxon>Arachnida</taxon>
        <taxon>Araneae</taxon>
        <taxon>Araneomorphae</taxon>
        <taxon>Entelegynae</taxon>
        <taxon>Araneoidea</taxon>
        <taxon>Araneidae</taxon>
        <taxon>Caerostris</taxon>
    </lineage>
</organism>
<evidence type="ECO:0000313" key="1">
    <source>
        <dbReference type="EMBL" id="GIZ00722.1"/>
    </source>
</evidence>
<keyword evidence="2" id="KW-1185">Reference proteome</keyword>
<gene>
    <name evidence="1" type="ORF">CEXT_555121</name>
</gene>
<dbReference type="EMBL" id="BPLR01001198">
    <property type="protein sequence ID" value="GIZ00722.1"/>
    <property type="molecule type" value="Genomic_DNA"/>
</dbReference>
<dbReference type="Proteomes" id="UP001054945">
    <property type="component" value="Unassembled WGS sequence"/>
</dbReference>
<accession>A0AAV4Y065</accession>
<reference evidence="1 2" key="1">
    <citation type="submission" date="2021-06" db="EMBL/GenBank/DDBJ databases">
        <title>Caerostris extrusa draft genome.</title>
        <authorList>
            <person name="Kono N."/>
            <person name="Arakawa K."/>
        </authorList>
    </citation>
    <scope>NUCLEOTIDE SEQUENCE [LARGE SCALE GENOMIC DNA]</scope>
</reference>
<protein>
    <submittedName>
        <fullName evidence="1">Uncharacterized protein</fullName>
    </submittedName>
</protein>
<comment type="caution">
    <text evidence="1">The sequence shown here is derived from an EMBL/GenBank/DDBJ whole genome shotgun (WGS) entry which is preliminary data.</text>
</comment>
<evidence type="ECO:0000313" key="2">
    <source>
        <dbReference type="Proteomes" id="UP001054945"/>
    </source>
</evidence>
<proteinExistence type="predicted"/>
<name>A0AAV4Y065_CAEEX</name>
<dbReference type="AlphaFoldDB" id="A0AAV4Y065"/>